<sequence>MMEASMDGREQASKLRALALGALGVVYGDIGTSPLYTLRECLTEGGGFPLTPEVILGVLSLIFWALIITVTVKYVVFIMRADNQGEGGILALTALALRGMRPGHRRTGIVMAIGVMGASLFYGDSLITPAISVLSAVEGLHVVAPALDDYVIPITLAILIGLFVLQRFGTEKVGRLFGPVMLVWFVTLAALGIGQIVQYPGVLGALWPGHAVEMLFEHGWHGFLLLGAVVLAVTGAEALYADMGHFGRKPIRIAWYGLVLPSLLLCYFGQGALLLHEPEAIENPFFHLAPEWAQVPLLLLATAATIIAGQAVISGAYSVTLQAMHLRYLPRMEVMHTSEEAKGQIYMPQLNWLLLAGVLALVLSFQSSSNLAAAYGIAVTGTMVATTLLAYKVARSLGRWKLWQAILALAVFLTVDMALFLANLVKVEEGGWFPLVIGGLVFLLMATWRRGRELVRRRLAEDALPFDLLLERLKGGSVQRVPGTAVFLTGNPRGLPPGLLHSIKHYKVLHQRVVLLTVDIEDVPHVPDEHRFELKPLSAGFFRLIVHFGFKDEPDIPQALEIKRIPGLPFEPMETTYFVSRETLIRSHGKVGLPRWQEPLFIFLSKMSSSASEYFCIPPNRVVELGMQLEI</sequence>
<feature type="transmembrane region" description="Helical" evidence="13">
    <location>
        <begin position="345"/>
        <end position="365"/>
    </location>
</feature>
<evidence type="ECO:0000259" key="14">
    <source>
        <dbReference type="Pfam" id="PF02705"/>
    </source>
</evidence>
<evidence type="ECO:0000256" key="13">
    <source>
        <dbReference type="HAMAP-Rule" id="MF_01522"/>
    </source>
</evidence>
<feature type="domain" description="K+ potassium transporter integral membrane" evidence="14">
    <location>
        <begin position="18"/>
        <end position="470"/>
    </location>
</feature>
<evidence type="ECO:0000256" key="2">
    <source>
        <dbReference type="ARBA" id="ARBA00007019"/>
    </source>
</evidence>
<evidence type="ECO:0000256" key="4">
    <source>
        <dbReference type="ARBA" id="ARBA00022475"/>
    </source>
</evidence>
<evidence type="ECO:0000313" key="17">
    <source>
        <dbReference type="Proteomes" id="UP001244552"/>
    </source>
</evidence>
<dbReference type="Pfam" id="PF22776">
    <property type="entry name" value="K_trans_C"/>
    <property type="match status" value="1"/>
</dbReference>
<dbReference type="InterPro" id="IPR003855">
    <property type="entry name" value="K+_transporter"/>
</dbReference>
<keyword evidence="6 13" id="KW-0633">Potassium transport</keyword>
<keyword evidence="12 13" id="KW-0472">Membrane</keyword>
<feature type="transmembrane region" description="Helical" evidence="13">
    <location>
        <begin position="253"/>
        <end position="275"/>
    </location>
</feature>
<feature type="transmembrane region" description="Helical" evidence="13">
    <location>
        <begin position="150"/>
        <end position="169"/>
    </location>
</feature>
<evidence type="ECO:0000256" key="7">
    <source>
        <dbReference type="ARBA" id="ARBA00022692"/>
    </source>
</evidence>
<comment type="catalytic activity">
    <reaction evidence="13">
        <text>K(+)(in) + H(+)(in) = K(+)(out) + H(+)(out)</text>
        <dbReference type="Rhea" id="RHEA:28490"/>
        <dbReference type="ChEBI" id="CHEBI:15378"/>
        <dbReference type="ChEBI" id="CHEBI:29103"/>
    </reaction>
</comment>
<evidence type="ECO:0000256" key="3">
    <source>
        <dbReference type="ARBA" id="ARBA00022448"/>
    </source>
</evidence>
<evidence type="ECO:0000256" key="12">
    <source>
        <dbReference type="ARBA" id="ARBA00023136"/>
    </source>
</evidence>
<dbReference type="InterPro" id="IPR053952">
    <property type="entry name" value="K_trans_C"/>
</dbReference>
<keyword evidence="5" id="KW-0997">Cell inner membrane</keyword>
<organism evidence="16 17">
    <name type="scientific">Azospirillum picis</name>
    <dbReference type="NCBI Taxonomy" id="488438"/>
    <lineage>
        <taxon>Bacteria</taxon>
        <taxon>Pseudomonadati</taxon>
        <taxon>Pseudomonadota</taxon>
        <taxon>Alphaproteobacteria</taxon>
        <taxon>Rhodospirillales</taxon>
        <taxon>Azospirillaceae</taxon>
        <taxon>Azospirillum</taxon>
    </lineage>
</organism>
<keyword evidence="8 13" id="KW-0769">Symport</keyword>
<keyword evidence="3 13" id="KW-0813">Transport</keyword>
<keyword evidence="11 13" id="KW-0406">Ion transport</keyword>
<dbReference type="HAMAP" id="MF_01522">
    <property type="entry name" value="Kup"/>
    <property type="match status" value="1"/>
</dbReference>
<feature type="transmembrane region" description="Helical" evidence="13">
    <location>
        <begin position="403"/>
        <end position="425"/>
    </location>
</feature>
<evidence type="ECO:0000259" key="15">
    <source>
        <dbReference type="Pfam" id="PF22776"/>
    </source>
</evidence>
<feature type="transmembrane region" description="Helical" evidence="13">
    <location>
        <begin position="108"/>
        <end position="130"/>
    </location>
</feature>
<feature type="transmembrane region" description="Helical" evidence="13">
    <location>
        <begin position="176"/>
        <end position="199"/>
    </location>
</feature>
<keyword evidence="10 13" id="KW-1133">Transmembrane helix</keyword>
<keyword evidence="4 13" id="KW-1003">Cell membrane</keyword>
<evidence type="ECO:0000256" key="5">
    <source>
        <dbReference type="ARBA" id="ARBA00022519"/>
    </source>
</evidence>
<feature type="transmembrane region" description="Helical" evidence="13">
    <location>
        <begin position="219"/>
        <end position="241"/>
    </location>
</feature>
<evidence type="ECO:0000256" key="9">
    <source>
        <dbReference type="ARBA" id="ARBA00022958"/>
    </source>
</evidence>
<evidence type="ECO:0000256" key="11">
    <source>
        <dbReference type="ARBA" id="ARBA00023065"/>
    </source>
</evidence>
<comment type="function">
    <text evidence="13">Transport of potassium into the cell. Likely operates as a K(+):H(+) symporter.</text>
</comment>
<feature type="domain" description="K+ potassium transporter C-terminal" evidence="15">
    <location>
        <begin position="482"/>
        <end position="631"/>
    </location>
</feature>
<reference evidence="16 17" key="1">
    <citation type="submission" date="2023-07" db="EMBL/GenBank/DDBJ databases">
        <title>Genomic Encyclopedia of Type Strains, Phase IV (KMG-IV): sequencing the most valuable type-strain genomes for metagenomic binning, comparative biology and taxonomic classification.</title>
        <authorList>
            <person name="Goeker M."/>
        </authorList>
    </citation>
    <scope>NUCLEOTIDE SEQUENCE [LARGE SCALE GENOMIC DNA]</scope>
    <source>
        <strain evidence="16 17">DSM 19922</strain>
    </source>
</reference>
<comment type="caution">
    <text evidence="16">The sequence shown here is derived from an EMBL/GenBank/DDBJ whole genome shotgun (WGS) entry which is preliminary data.</text>
</comment>
<keyword evidence="17" id="KW-1185">Reference proteome</keyword>
<evidence type="ECO:0000256" key="8">
    <source>
        <dbReference type="ARBA" id="ARBA00022847"/>
    </source>
</evidence>
<dbReference type="InterPro" id="IPR053951">
    <property type="entry name" value="K_trans_N"/>
</dbReference>
<dbReference type="Proteomes" id="UP001244552">
    <property type="component" value="Unassembled WGS sequence"/>
</dbReference>
<evidence type="ECO:0000256" key="1">
    <source>
        <dbReference type="ARBA" id="ARBA00004141"/>
    </source>
</evidence>
<gene>
    <name evidence="13" type="primary">kup</name>
    <name evidence="16" type="ORF">QO018_004326</name>
</gene>
<protein>
    <recommendedName>
        <fullName evidence="13">Probable potassium transport system protein Kup</fullName>
    </recommendedName>
</protein>
<comment type="similarity">
    <text evidence="2 13">Belongs to the HAK/KUP transporter (TC 2.A.72) family.</text>
</comment>
<feature type="transmembrane region" description="Helical" evidence="13">
    <location>
        <begin position="431"/>
        <end position="448"/>
    </location>
</feature>
<evidence type="ECO:0000256" key="6">
    <source>
        <dbReference type="ARBA" id="ARBA00022538"/>
    </source>
</evidence>
<dbReference type="PANTHER" id="PTHR30540:SF79">
    <property type="entry name" value="LOW AFFINITY POTASSIUM TRANSPORT SYSTEM PROTEIN KUP"/>
    <property type="match status" value="1"/>
</dbReference>
<dbReference type="EMBL" id="JAUSVU010000018">
    <property type="protein sequence ID" value="MDQ0535444.1"/>
    <property type="molecule type" value="Genomic_DNA"/>
</dbReference>
<keyword evidence="9 13" id="KW-0630">Potassium</keyword>
<dbReference type="Pfam" id="PF02705">
    <property type="entry name" value="K_trans"/>
    <property type="match status" value="1"/>
</dbReference>
<proteinExistence type="inferred from homology"/>
<feature type="transmembrane region" description="Helical" evidence="13">
    <location>
        <begin position="371"/>
        <end position="391"/>
    </location>
</feature>
<accession>A0ABU0MQ31</accession>
<feature type="transmembrane region" description="Helical" evidence="13">
    <location>
        <begin position="295"/>
        <end position="324"/>
    </location>
</feature>
<dbReference type="InterPro" id="IPR023051">
    <property type="entry name" value="Kup"/>
</dbReference>
<keyword evidence="7 13" id="KW-0812">Transmembrane</keyword>
<evidence type="ECO:0000256" key="10">
    <source>
        <dbReference type="ARBA" id="ARBA00022989"/>
    </source>
</evidence>
<name>A0ABU0MQ31_9PROT</name>
<feature type="transmembrane region" description="Helical" evidence="13">
    <location>
        <begin position="54"/>
        <end position="76"/>
    </location>
</feature>
<evidence type="ECO:0000313" key="16">
    <source>
        <dbReference type="EMBL" id="MDQ0535444.1"/>
    </source>
</evidence>
<comment type="subcellular location">
    <subcellularLocation>
        <location evidence="13">Cell membrane</location>
        <topology evidence="13">Multi-pass membrane protein</topology>
    </subcellularLocation>
    <subcellularLocation>
        <location evidence="1">Membrane</location>
        <topology evidence="1">Multi-pass membrane protein</topology>
    </subcellularLocation>
</comment>
<dbReference type="PANTHER" id="PTHR30540">
    <property type="entry name" value="OSMOTIC STRESS POTASSIUM TRANSPORTER"/>
    <property type="match status" value="1"/>
</dbReference>